<dbReference type="Proteomes" id="UP001347796">
    <property type="component" value="Unassembled WGS sequence"/>
</dbReference>
<evidence type="ECO:0000313" key="2">
    <source>
        <dbReference type="Proteomes" id="UP001347796"/>
    </source>
</evidence>
<comment type="caution">
    <text evidence="1">The sequence shown here is derived from an EMBL/GenBank/DDBJ whole genome shotgun (WGS) entry which is preliminary data.</text>
</comment>
<dbReference type="AlphaFoldDB" id="A0AAN8KCQ0"/>
<sequence length="163" mass="18636">MYNKTTIASAVNEVRYEMLASKCGGQTGVKIKLERKVDTSSLPPPRSCLNEHIRSVNYQVGIWRRAHIPKPIIPEATDDHGWVKRNGQIEPKWSAGDVIPPKLADVKWNAMMMMKVKMIAKLTQMIVKTKKRFQVVTVMMTKIQKDIMGLFYVYSGKSWSIQL</sequence>
<keyword evidence="2" id="KW-1185">Reference proteome</keyword>
<dbReference type="EMBL" id="JAZGQO010000002">
    <property type="protein sequence ID" value="KAK6191100.1"/>
    <property type="molecule type" value="Genomic_DNA"/>
</dbReference>
<reference evidence="1 2" key="1">
    <citation type="submission" date="2024-01" db="EMBL/GenBank/DDBJ databases">
        <title>The genome of the rayed Mediterranean limpet Patella caerulea (Linnaeus, 1758).</title>
        <authorList>
            <person name="Anh-Thu Weber A."/>
            <person name="Halstead-Nussloch G."/>
        </authorList>
    </citation>
    <scope>NUCLEOTIDE SEQUENCE [LARGE SCALE GENOMIC DNA]</scope>
    <source>
        <strain evidence="1">AATW-2023a</strain>
        <tissue evidence="1">Whole specimen</tissue>
    </source>
</reference>
<organism evidence="1 2">
    <name type="scientific">Patella caerulea</name>
    <name type="common">Rayed Mediterranean limpet</name>
    <dbReference type="NCBI Taxonomy" id="87958"/>
    <lineage>
        <taxon>Eukaryota</taxon>
        <taxon>Metazoa</taxon>
        <taxon>Spiralia</taxon>
        <taxon>Lophotrochozoa</taxon>
        <taxon>Mollusca</taxon>
        <taxon>Gastropoda</taxon>
        <taxon>Patellogastropoda</taxon>
        <taxon>Patelloidea</taxon>
        <taxon>Patellidae</taxon>
        <taxon>Patella</taxon>
    </lineage>
</organism>
<gene>
    <name evidence="1" type="ORF">SNE40_002845</name>
</gene>
<evidence type="ECO:0000313" key="1">
    <source>
        <dbReference type="EMBL" id="KAK6191100.1"/>
    </source>
</evidence>
<accession>A0AAN8KCQ0</accession>
<name>A0AAN8KCQ0_PATCE</name>
<protein>
    <submittedName>
        <fullName evidence="1">Uncharacterized protein</fullName>
    </submittedName>
</protein>
<proteinExistence type="predicted"/>